<gene>
    <name evidence="8" type="ORF">P775_12885</name>
</gene>
<dbReference type="GO" id="GO:0004130">
    <property type="term" value="F:cytochrome-c peroxidase activity"/>
    <property type="evidence" value="ECO:0007669"/>
    <property type="project" value="TreeGrafter"/>
</dbReference>
<dbReference type="GO" id="GO:0046872">
    <property type="term" value="F:metal ion binding"/>
    <property type="evidence" value="ECO:0007669"/>
    <property type="project" value="UniProtKB-KW"/>
</dbReference>
<dbReference type="GO" id="GO:0009055">
    <property type="term" value="F:electron transfer activity"/>
    <property type="evidence" value="ECO:0007669"/>
    <property type="project" value="InterPro"/>
</dbReference>
<comment type="subcellular location">
    <subcellularLocation>
        <location evidence="1">Cell envelope</location>
    </subcellularLocation>
</comment>
<name>A0A2G8RDZ6_9RHOB</name>
<dbReference type="InterPro" id="IPR009056">
    <property type="entry name" value="Cyt_c-like_dom"/>
</dbReference>
<keyword evidence="9" id="KW-1185">Reference proteome</keyword>
<dbReference type="PANTHER" id="PTHR30600">
    <property type="entry name" value="CYTOCHROME C PEROXIDASE-RELATED"/>
    <property type="match status" value="1"/>
</dbReference>
<evidence type="ECO:0000259" key="7">
    <source>
        <dbReference type="PROSITE" id="PS51007"/>
    </source>
</evidence>
<evidence type="ECO:0000256" key="2">
    <source>
        <dbReference type="ARBA" id="ARBA00022617"/>
    </source>
</evidence>
<evidence type="ECO:0000313" key="9">
    <source>
        <dbReference type="Proteomes" id="UP000231259"/>
    </source>
</evidence>
<feature type="domain" description="Cytochrome c" evidence="7">
    <location>
        <begin position="249"/>
        <end position="395"/>
    </location>
</feature>
<proteinExistence type="predicted"/>
<evidence type="ECO:0000313" key="8">
    <source>
        <dbReference type="EMBL" id="PIL19777.1"/>
    </source>
</evidence>
<keyword evidence="4" id="KW-0560">Oxidoreductase</keyword>
<dbReference type="Pfam" id="PF03150">
    <property type="entry name" value="CCP_MauG"/>
    <property type="match status" value="1"/>
</dbReference>
<protein>
    <recommendedName>
        <fullName evidence="7">Cytochrome c domain-containing protein</fullName>
    </recommendedName>
</protein>
<dbReference type="GO" id="GO:0030313">
    <property type="term" value="C:cell envelope"/>
    <property type="evidence" value="ECO:0007669"/>
    <property type="project" value="UniProtKB-SubCell"/>
</dbReference>
<dbReference type="InterPro" id="IPR036909">
    <property type="entry name" value="Cyt_c-like_dom_sf"/>
</dbReference>
<evidence type="ECO:0000256" key="1">
    <source>
        <dbReference type="ARBA" id="ARBA00004196"/>
    </source>
</evidence>
<reference evidence="8 9" key="1">
    <citation type="submission" date="2013-09" db="EMBL/GenBank/DDBJ databases">
        <title>Genome sequencing of Phaeobacter antarcticus sp. nov. SM1211.</title>
        <authorList>
            <person name="Zhang X.-Y."/>
            <person name="Liu C."/>
            <person name="Chen X.-L."/>
            <person name="Xie B.-B."/>
            <person name="Qin Q.-L."/>
            <person name="Rong J.-C."/>
            <person name="Zhang Y.-Z."/>
        </authorList>
    </citation>
    <scope>NUCLEOTIDE SEQUENCE [LARGE SCALE GENOMIC DNA]</scope>
    <source>
        <strain evidence="8 9">SM1211</strain>
    </source>
</reference>
<dbReference type="InterPro" id="IPR023893">
    <property type="entry name" value="MauG-like"/>
</dbReference>
<dbReference type="Gene3D" id="1.10.760.10">
    <property type="entry name" value="Cytochrome c-like domain"/>
    <property type="match status" value="2"/>
</dbReference>
<dbReference type="InterPro" id="IPR051395">
    <property type="entry name" value="Cytochrome_c_Peroxidase/MauG"/>
</dbReference>
<dbReference type="EMBL" id="AWWI01000086">
    <property type="protein sequence ID" value="PIL19777.1"/>
    <property type="molecule type" value="Genomic_DNA"/>
</dbReference>
<comment type="caution">
    <text evidence="8">The sequence shown here is derived from an EMBL/GenBank/DDBJ whole genome shotgun (WGS) entry which is preliminary data.</text>
</comment>
<accession>A0A2G8RDZ6</accession>
<dbReference type="PROSITE" id="PS51007">
    <property type="entry name" value="CYTC"/>
    <property type="match status" value="2"/>
</dbReference>
<dbReference type="AlphaFoldDB" id="A0A2G8RDZ6"/>
<evidence type="ECO:0000256" key="4">
    <source>
        <dbReference type="ARBA" id="ARBA00023002"/>
    </source>
</evidence>
<organism evidence="8 9">
    <name type="scientific">Puniceibacterium antarcticum</name>
    <dbReference type="NCBI Taxonomy" id="1206336"/>
    <lineage>
        <taxon>Bacteria</taxon>
        <taxon>Pseudomonadati</taxon>
        <taxon>Pseudomonadota</taxon>
        <taxon>Alphaproteobacteria</taxon>
        <taxon>Rhodobacterales</taxon>
        <taxon>Paracoccaceae</taxon>
        <taxon>Puniceibacterium</taxon>
    </lineage>
</organism>
<sequence length="406" mass="44388">MSAAMSLCCLTPAGADGLRDTVLRDAILASGFLPAEETHIEQPQDLVEVGKLLFESRLLSFNNDTACASCHIDRFGSADGIVNAIGTEGEGVGSERVLNGGDIVPRNALPFWGRGGIGFDTFFWDGKVDASSGYVISQFGDRNPSTDPLVVAVHLPPAEIGEMVIDRSETEAMQTEDVETANKLYDILTARVRDDDVLGPNLAAARQVEQGDIQFLDIAEAIASFIRFNYRIGQTRLHDFVFEEAKLSDQERDGGLLFYGSGGCVTCHRGPYFSDLDFHVVPFPQAGFGRNGFGVDYGRFNVNLLEADRYAMRTPPLLNVAKTAPYGHSGSIPDLKDVIRAHIDPLYAIDPSKMTLNDRNEFYGRLRLWAVSPLNGVVMSEEDVRDLAAFLETISYDSEMSVAIVD</sequence>
<keyword evidence="2 6" id="KW-0349">Heme</keyword>
<evidence type="ECO:0000256" key="5">
    <source>
        <dbReference type="ARBA" id="ARBA00023004"/>
    </source>
</evidence>
<dbReference type="SUPFAM" id="SSF46626">
    <property type="entry name" value="Cytochrome c"/>
    <property type="match status" value="2"/>
</dbReference>
<dbReference type="Proteomes" id="UP000231259">
    <property type="component" value="Unassembled WGS sequence"/>
</dbReference>
<evidence type="ECO:0000256" key="3">
    <source>
        <dbReference type="ARBA" id="ARBA00022723"/>
    </source>
</evidence>
<dbReference type="NCBIfam" id="TIGR03981">
    <property type="entry name" value="SAM_quin_mod"/>
    <property type="match status" value="1"/>
</dbReference>
<feature type="domain" description="Cytochrome c" evidence="7">
    <location>
        <begin position="45"/>
        <end position="139"/>
    </location>
</feature>
<dbReference type="InterPro" id="IPR004852">
    <property type="entry name" value="Di-haem_cyt_c_peroxidsae"/>
</dbReference>
<evidence type="ECO:0000256" key="6">
    <source>
        <dbReference type="PROSITE-ProRule" id="PRU00433"/>
    </source>
</evidence>
<keyword evidence="3 6" id="KW-0479">Metal-binding</keyword>
<dbReference type="GO" id="GO:0020037">
    <property type="term" value="F:heme binding"/>
    <property type="evidence" value="ECO:0007669"/>
    <property type="project" value="InterPro"/>
</dbReference>
<keyword evidence="5 6" id="KW-0408">Iron</keyword>